<dbReference type="Gene3D" id="3.40.50.1010">
    <property type="entry name" value="5'-nuclease"/>
    <property type="match status" value="1"/>
</dbReference>
<sequence>MGKKTKIVLDTNIWISIFFNKTLSKEFGDLFRSGKIEVYVSEEILKEIARVLEYPKIKTVLEKAGMDSKEVLKEISGISKVVNPEKKLEIIREDPEDNKFLECALESGAEYIVSGDKHLLGAGEFEGIKIIPAREFIERMK</sequence>
<dbReference type="Proteomes" id="UP001492541">
    <property type="component" value="Chromosome"/>
</dbReference>
<reference evidence="2 3" key="1">
    <citation type="submission" date="2021-11" db="EMBL/GenBank/DDBJ databases">
        <title>Whole genome of Geoglobus acetivorans.</title>
        <authorList>
            <person name="Liu D."/>
        </authorList>
    </citation>
    <scope>NUCLEOTIDE SEQUENCE [LARGE SCALE GENOMIC DNA]</scope>
    <source>
        <strain evidence="2 3">SBH6</strain>
    </source>
</reference>
<dbReference type="EMBL" id="CP087714">
    <property type="protein sequence ID" value="XAT63913.1"/>
    <property type="molecule type" value="Genomic_DNA"/>
</dbReference>
<accession>A0ABZ3H547</accession>
<organism evidence="2 3">
    <name type="scientific">Geoglobus acetivorans</name>
    <dbReference type="NCBI Taxonomy" id="565033"/>
    <lineage>
        <taxon>Archaea</taxon>
        <taxon>Methanobacteriati</taxon>
        <taxon>Methanobacteriota</taxon>
        <taxon>Archaeoglobi</taxon>
        <taxon>Archaeoglobales</taxon>
        <taxon>Archaeoglobaceae</taxon>
        <taxon>Geoglobus</taxon>
    </lineage>
</organism>
<feature type="domain" description="PIN" evidence="1">
    <location>
        <begin position="5"/>
        <end position="121"/>
    </location>
</feature>
<proteinExistence type="predicted"/>
<dbReference type="InterPro" id="IPR029060">
    <property type="entry name" value="PIN-like_dom_sf"/>
</dbReference>
<evidence type="ECO:0000259" key="1">
    <source>
        <dbReference type="SMART" id="SM00670"/>
    </source>
</evidence>
<dbReference type="RefSeq" id="WP_193808551.1">
    <property type="nucleotide sequence ID" value="NZ_CP087714.1"/>
</dbReference>
<dbReference type="SUPFAM" id="SSF88723">
    <property type="entry name" value="PIN domain-like"/>
    <property type="match status" value="1"/>
</dbReference>
<evidence type="ECO:0000313" key="2">
    <source>
        <dbReference type="EMBL" id="XAT63913.1"/>
    </source>
</evidence>
<dbReference type="Pfam" id="PF13470">
    <property type="entry name" value="PIN_3"/>
    <property type="match status" value="1"/>
</dbReference>
<dbReference type="InterPro" id="IPR002716">
    <property type="entry name" value="PIN_dom"/>
</dbReference>
<evidence type="ECO:0000313" key="3">
    <source>
        <dbReference type="Proteomes" id="UP001492541"/>
    </source>
</evidence>
<dbReference type="PANTHER" id="PTHR34610:SF3">
    <property type="entry name" value="SSL7007 PROTEIN"/>
    <property type="match status" value="1"/>
</dbReference>
<dbReference type="InterPro" id="IPR002850">
    <property type="entry name" value="PIN_toxin-like"/>
</dbReference>
<dbReference type="NCBIfam" id="TIGR00305">
    <property type="entry name" value="putative toxin-antitoxin system toxin component, PIN family"/>
    <property type="match status" value="1"/>
</dbReference>
<dbReference type="SMART" id="SM00670">
    <property type="entry name" value="PINc"/>
    <property type="match status" value="1"/>
</dbReference>
<gene>
    <name evidence="2" type="ORF">LPQ35_00685</name>
</gene>
<name>A0ABZ3H547_GEOAI</name>
<protein>
    <submittedName>
        <fullName evidence="2">Toxin-antitoxin system toxin component, PIN family</fullName>
    </submittedName>
</protein>
<dbReference type="PANTHER" id="PTHR34610">
    <property type="entry name" value="SSL7007 PROTEIN"/>
    <property type="match status" value="1"/>
</dbReference>
<keyword evidence="3" id="KW-1185">Reference proteome</keyword>
<dbReference type="GeneID" id="90448155"/>